<protein>
    <submittedName>
        <fullName evidence="1 2">Uncharacterized protein</fullName>
    </submittedName>
</protein>
<dbReference type="Proteomes" id="UP000006727">
    <property type="component" value="Chromosome 18"/>
</dbReference>
<sequence>MGCKLSFTVIRSRVSVYTGPRFRSCRLQEKLGNSALWGTWRWTIAVGGGLIMYQKVMYM</sequence>
<dbReference type="EnsemblPlants" id="Pp3c18_7366V3.1">
    <property type="protein sequence ID" value="PAC:32981858.CDS.1"/>
    <property type="gene ID" value="Pp3c18_7366"/>
</dbReference>
<organism evidence="1">
    <name type="scientific">Physcomitrium patens</name>
    <name type="common">Spreading-leaved earth moss</name>
    <name type="synonym">Physcomitrella patens</name>
    <dbReference type="NCBI Taxonomy" id="3218"/>
    <lineage>
        <taxon>Eukaryota</taxon>
        <taxon>Viridiplantae</taxon>
        <taxon>Streptophyta</taxon>
        <taxon>Embryophyta</taxon>
        <taxon>Bryophyta</taxon>
        <taxon>Bryophytina</taxon>
        <taxon>Bryopsida</taxon>
        <taxon>Funariidae</taxon>
        <taxon>Funariales</taxon>
        <taxon>Funariaceae</taxon>
        <taxon>Physcomitrium</taxon>
    </lineage>
</organism>
<dbReference type="Gramene" id="Pp3c18_7366V3.1">
    <property type="protein sequence ID" value="PAC:32981858.CDS.1"/>
    <property type="gene ID" value="Pp3c18_7366"/>
</dbReference>
<proteinExistence type="predicted"/>
<evidence type="ECO:0000313" key="1">
    <source>
        <dbReference type="EMBL" id="PNR34942.1"/>
    </source>
</evidence>
<reference evidence="1 3" key="2">
    <citation type="journal article" date="2018" name="Plant J.">
        <title>The Physcomitrella patens chromosome-scale assembly reveals moss genome structure and evolution.</title>
        <authorList>
            <person name="Lang D."/>
            <person name="Ullrich K.K."/>
            <person name="Murat F."/>
            <person name="Fuchs J."/>
            <person name="Jenkins J."/>
            <person name="Haas F.B."/>
            <person name="Piednoel M."/>
            <person name="Gundlach H."/>
            <person name="Van Bel M."/>
            <person name="Meyberg R."/>
            <person name="Vives C."/>
            <person name="Morata J."/>
            <person name="Symeonidi A."/>
            <person name="Hiss M."/>
            <person name="Muchero W."/>
            <person name="Kamisugi Y."/>
            <person name="Saleh O."/>
            <person name="Blanc G."/>
            <person name="Decker E.L."/>
            <person name="van Gessel N."/>
            <person name="Grimwood J."/>
            <person name="Hayes R.D."/>
            <person name="Graham S.W."/>
            <person name="Gunter L.E."/>
            <person name="McDaniel S.F."/>
            <person name="Hoernstein S.N.W."/>
            <person name="Larsson A."/>
            <person name="Li F.W."/>
            <person name="Perroud P.F."/>
            <person name="Phillips J."/>
            <person name="Ranjan P."/>
            <person name="Rokshar D.S."/>
            <person name="Rothfels C.J."/>
            <person name="Schneider L."/>
            <person name="Shu S."/>
            <person name="Stevenson D.W."/>
            <person name="Thummler F."/>
            <person name="Tillich M."/>
            <person name="Villarreal Aguilar J.C."/>
            <person name="Widiez T."/>
            <person name="Wong G.K."/>
            <person name="Wymore A."/>
            <person name="Zhang Y."/>
            <person name="Zimmer A.D."/>
            <person name="Quatrano R.S."/>
            <person name="Mayer K.F.X."/>
            <person name="Goodstein D."/>
            <person name="Casacuberta J.M."/>
            <person name="Vandepoele K."/>
            <person name="Reski R."/>
            <person name="Cuming A.C."/>
            <person name="Tuskan G.A."/>
            <person name="Maumus F."/>
            <person name="Salse J."/>
            <person name="Schmutz J."/>
            <person name="Rensing S.A."/>
        </authorList>
    </citation>
    <scope>NUCLEOTIDE SEQUENCE [LARGE SCALE GENOMIC DNA]</scope>
    <source>
        <strain evidence="2 3">cv. Gransden 2004</strain>
    </source>
</reference>
<accession>A0A2K1J084</accession>
<reference evidence="1 3" key="1">
    <citation type="journal article" date="2008" name="Science">
        <title>The Physcomitrella genome reveals evolutionary insights into the conquest of land by plants.</title>
        <authorList>
            <person name="Rensing S."/>
            <person name="Lang D."/>
            <person name="Zimmer A."/>
            <person name="Terry A."/>
            <person name="Salamov A."/>
            <person name="Shapiro H."/>
            <person name="Nishiyama T."/>
            <person name="Perroud P.-F."/>
            <person name="Lindquist E."/>
            <person name="Kamisugi Y."/>
            <person name="Tanahashi T."/>
            <person name="Sakakibara K."/>
            <person name="Fujita T."/>
            <person name="Oishi K."/>
            <person name="Shin-I T."/>
            <person name="Kuroki Y."/>
            <person name="Toyoda A."/>
            <person name="Suzuki Y."/>
            <person name="Hashimoto A."/>
            <person name="Yamaguchi K."/>
            <person name="Sugano A."/>
            <person name="Kohara Y."/>
            <person name="Fujiyama A."/>
            <person name="Anterola A."/>
            <person name="Aoki S."/>
            <person name="Ashton N."/>
            <person name="Barbazuk W.B."/>
            <person name="Barker E."/>
            <person name="Bennetzen J."/>
            <person name="Bezanilla M."/>
            <person name="Blankenship R."/>
            <person name="Cho S.H."/>
            <person name="Dutcher S."/>
            <person name="Estelle M."/>
            <person name="Fawcett J.A."/>
            <person name="Gundlach H."/>
            <person name="Hanada K."/>
            <person name="Heyl A."/>
            <person name="Hicks K.A."/>
            <person name="Hugh J."/>
            <person name="Lohr M."/>
            <person name="Mayer K."/>
            <person name="Melkozernov A."/>
            <person name="Murata T."/>
            <person name="Nelson D."/>
            <person name="Pils B."/>
            <person name="Prigge M."/>
            <person name="Reiss B."/>
            <person name="Renner T."/>
            <person name="Rombauts S."/>
            <person name="Rushton P."/>
            <person name="Sanderfoot A."/>
            <person name="Schween G."/>
            <person name="Shiu S.-H."/>
            <person name="Stueber K."/>
            <person name="Theodoulou F.L."/>
            <person name="Tu H."/>
            <person name="Van de Peer Y."/>
            <person name="Verrier P.J."/>
            <person name="Waters E."/>
            <person name="Wood A."/>
            <person name="Yang L."/>
            <person name="Cove D."/>
            <person name="Cuming A."/>
            <person name="Hasebe M."/>
            <person name="Lucas S."/>
            <person name="Mishler D.B."/>
            <person name="Reski R."/>
            <person name="Grigoriev I."/>
            <person name="Quatrano R.S."/>
            <person name="Boore J.L."/>
        </authorList>
    </citation>
    <scope>NUCLEOTIDE SEQUENCE [LARGE SCALE GENOMIC DNA]</scope>
    <source>
        <strain evidence="2 3">cv. Gransden 2004</strain>
    </source>
</reference>
<name>A0A2K1J084_PHYPA</name>
<keyword evidence="3" id="KW-1185">Reference proteome</keyword>
<reference evidence="2" key="3">
    <citation type="submission" date="2020-12" db="UniProtKB">
        <authorList>
            <consortium name="EnsemblPlants"/>
        </authorList>
    </citation>
    <scope>IDENTIFICATION</scope>
</reference>
<dbReference type="AlphaFoldDB" id="A0A2K1J084"/>
<evidence type="ECO:0000313" key="2">
    <source>
        <dbReference type="EnsemblPlants" id="PAC:32981858.CDS.1"/>
    </source>
</evidence>
<dbReference type="InParanoid" id="A0A2K1J084"/>
<gene>
    <name evidence="1" type="ORF">PHYPA_022841</name>
</gene>
<evidence type="ECO:0000313" key="3">
    <source>
        <dbReference type="Proteomes" id="UP000006727"/>
    </source>
</evidence>
<dbReference type="EMBL" id="ABEU02000018">
    <property type="protein sequence ID" value="PNR34942.1"/>
    <property type="molecule type" value="Genomic_DNA"/>
</dbReference>